<dbReference type="InterPro" id="IPR035513">
    <property type="entry name" value="Invertase/methylesterase_inhib"/>
</dbReference>
<keyword evidence="7" id="KW-1185">Reference proteome</keyword>
<sequence>MNQLGFSSVFFLLVLLINFHGVRIHGAADHDLISAVCKKSVEENQGDVKYGFCLSYLKADPKSKTYGAYDLGVLSYDHVLKKGISIDSHIHKLLKNGKQSPDVMGRLKGCSQDYSNIGTLLEHASESFGGGDNISAGIRLDTAKDIALSCQGRFDGGFTSPLAKEENEFRQYIYISMTLTEMNISV</sequence>
<dbReference type="NCBIfam" id="TIGR01614">
    <property type="entry name" value="PME_inhib"/>
    <property type="match status" value="1"/>
</dbReference>
<evidence type="ECO:0000259" key="5">
    <source>
        <dbReference type="Pfam" id="PF04043"/>
    </source>
</evidence>
<feature type="chain" id="PRO_5042035486" description="Pectinesterase inhibitor domain-containing protein" evidence="4">
    <location>
        <begin position="25"/>
        <end position="186"/>
    </location>
</feature>
<gene>
    <name evidence="6" type="ORF">MKW98_023209</name>
</gene>
<dbReference type="PANTHER" id="PTHR35357:SF8">
    <property type="entry name" value="OS01G0111000 PROTEIN"/>
    <property type="match status" value="1"/>
</dbReference>
<feature type="signal peptide" evidence="4">
    <location>
        <begin position="1"/>
        <end position="24"/>
    </location>
</feature>
<dbReference type="PANTHER" id="PTHR35357">
    <property type="entry name" value="OS02G0537100 PROTEIN"/>
    <property type="match status" value="1"/>
</dbReference>
<comment type="caution">
    <text evidence="6">The sequence shown here is derived from an EMBL/GenBank/DDBJ whole genome shotgun (WGS) entry which is preliminary data.</text>
</comment>
<keyword evidence="2" id="KW-1015">Disulfide bond</keyword>
<evidence type="ECO:0000313" key="6">
    <source>
        <dbReference type="EMBL" id="KAI3949272.1"/>
    </source>
</evidence>
<dbReference type="Pfam" id="PF04043">
    <property type="entry name" value="PMEI"/>
    <property type="match status" value="1"/>
</dbReference>
<dbReference type="Gene3D" id="1.20.140.40">
    <property type="entry name" value="Invertase/pectin methylesterase inhibitor family protein"/>
    <property type="match status" value="1"/>
</dbReference>
<dbReference type="InterPro" id="IPR006501">
    <property type="entry name" value="Pectinesterase_inhib_dom"/>
</dbReference>
<accession>A0AAD4T9Q2</accession>
<feature type="domain" description="Pectinesterase inhibitor" evidence="5">
    <location>
        <begin position="31"/>
        <end position="177"/>
    </location>
</feature>
<dbReference type="SUPFAM" id="SSF101148">
    <property type="entry name" value="Plant invertase/pectin methylesterase inhibitor"/>
    <property type="match status" value="1"/>
</dbReference>
<reference evidence="6" key="1">
    <citation type="submission" date="2022-04" db="EMBL/GenBank/DDBJ databases">
        <title>A functionally conserved STORR gene fusion in Papaver species that diverged 16.8 million years ago.</title>
        <authorList>
            <person name="Catania T."/>
        </authorList>
    </citation>
    <scope>NUCLEOTIDE SEQUENCE</scope>
    <source>
        <strain evidence="6">S-188037</strain>
    </source>
</reference>
<dbReference type="AlphaFoldDB" id="A0AAD4T9Q2"/>
<dbReference type="EMBL" id="JAJJMB010003142">
    <property type="protein sequence ID" value="KAI3949272.1"/>
    <property type="molecule type" value="Genomic_DNA"/>
</dbReference>
<dbReference type="GO" id="GO:0004857">
    <property type="term" value="F:enzyme inhibitor activity"/>
    <property type="evidence" value="ECO:0007669"/>
    <property type="project" value="InterPro"/>
</dbReference>
<evidence type="ECO:0000256" key="4">
    <source>
        <dbReference type="SAM" id="SignalP"/>
    </source>
</evidence>
<evidence type="ECO:0000256" key="2">
    <source>
        <dbReference type="ARBA" id="ARBA00023157"/>
    </source>
</evidence>
<proteinExistence type="inferred from homology"/>
<evidence type="ECO:0000256" key="3">
    <source>
        <dbReference type="ARBA" id="ARBA00038471"/>
    </source>
</evidence>
<name>A0AAD4T9Q2_9MAGN</name>
<keyword evidence="1 4" id="KW-0732">Signal</keyword>
<protein>
    <recommendedName>
        <fullName evidence="5">Pectinesterase inhibitor domain-containing protein</fullName>
    </recommendedName>
</protein>
<evidence type="ECO:0000313" key="7">
    <source>
        <dbReference type="Proteomes" id="UP001202328"/>
    </source>
</evidence>
<organism evidence="6 7">
    <name type="scientific">Papaver atlanticum</name>
    <dbReference type="NCBI Taxonomy" id="357466"/>
    <lineage>
        <taxon>Eukaryota</taxon>
        <taxon>Viridiplantae</taxon>
        <taxon>Streptophyta</taxon>
        <taxon>Embryophyta</taxon>
        <taxon>Tracheophyta</taxon>
        <taxon>Spermatophyta</taxon>
        <taxon>Magnoliopsida</taxon>
        <taxon>Ranunculales</taxon>
        <taxon>Papaveraceae</taxon>
        <taxon>Papaveroideae</taxon>
        <taxon>Papaver</taxon>
    </lineage>
</organism>
<dbReference type="Proteomes" id="UP001202328">
    <property type="component" value="Unassembled WGS sequence"/>
</dbReference>
<comment type="similarity">
    <text evidence="3">Belongs to the PMEI family.</text>
</comment>
<evidence type="ECO:0000256" key="1">
    <source>
        <dbReference type="ARBA" id="ARBA00022729"/>
    </source>
</evidence>